<proteinExistence type="predicted"/>
<evidence type="ECO:0000259" key="4">
    <source>
        <dbReference type="Pfam" id="PF17100"/>
    </source>
</evidence>
<dbReference type="InterPro" id="IPR031359">
    <property type="entry name" value="NACHT_N"/>
</dbReference>
<evidence type="ECO:0000256" key="3">
    <source>
        <dbReference type="SAM" id="MobiDB-lite"/>
    </source>
</evidence>
<feature type="domain" description="Nephrocystin 3-like N-terminal" evidence="6">
    <location>
        <begin position="369"/>
        <end position="533"/>
    </location>
</feature>
<dbReference type="PROSITE" id="PS50088">
    <property type="entry name" value="ANK_REPEAT"/>
    <property type="match status" value="6"/>
</dbReference>
<reference evidence="7 8" key="1">
    <citation type="journal article" date="2014" name="BMC Genomics">
        <title>Comparative genomics of the major fungal agents of human and animal Sporotrichosis: Sporothrix schenckii and Sporothrix brasiliensis.</title>
        <authorList>
            <person name="Teixeira M.M."/>
            <person name="de Almeida L.G."/>
            <person name="Kubitschek-Barreira P."/>
            <person name="Alves F.L."/>
            <person name="Kioshima E.S."/>
            <person name="Abadio A.K."/>
            <person name="Fernandes L."/>
            <person name="Derengowski L.S."/>
            <person name="Ferreira K.S."/>
            <person name="Souza R.C."/>
            <person name="Ruiz J.C."/>
            <person name="de Andrade N.C."/>
            <person name="Paes H.C."/>
            <person name="Nicola A.M."/>
            <person name="Albuquerque P."/>
            <person name="Gerber A.L."/>
            <person name="Martins V.P."/>
            <person name="Peconick L.D."/>
            <person name="Neto A.V."/>
            <person name="Chaucanez C.B."/>
            <person name="Silva P.A."/>
            <person name="Cunha O.L."/>
            <person name="de Oliveira F.F."/>
            <person name="dos Santos T.C."/>
            <person name="Barros A.L."/>
            <person name="Soares M.A."/>
            <person name="de Oliveira L.M."/>
            <person name="Marini M.M."/>
            <person name="Villalobos-Duno H."/>
            <person name="Cunha M.M."/>
            <person name="de Hoog S."/>
            <person name="da Silveira J.F."/>
            <person name="Henrissat B."/>
            <person name="Nino-Vega G.A."/>
            <person name="Cisalpino P.S."/>
            <person name="Mora-Montes H.M."/>
            <person name="Almeida S.R."/>
            <person name="Stajich J.E."/>
            <person name="Lopes-Bezerra L.M."/>
            <person name="Vasconcelos A.T."/>
            <person name="Felipe M.S."/>
        </authorList>
    </citation>
    <scope>NUCLEOTIDE SEQUENCE [LARGE SCALE GENOMIC DNA]</scope>
    <source>
        <strain evidence="7 8">1099-18</strain>
    </source>
</reference>
<dbReference type="SUPFAM" id="SSF48403">
    <property type="entry name" value="Ankyrin repeat"/>
    <property type="match status" value="1"/>
</dbReference>
<dbReference type="KEGG" id="ssck:SPSK_05884"/>
<dbReference type="SUPFAM" id="SSF52540">
    <property type="entry name" value="P-loop containing nucleoside triphosphate hydrolases"/>
    <property type="match status" value="1"/>
</dbReference>
<dbReference type="InterPro" id="IPR036770">
    <property type="entry name" value="Ankyrin_rpt-contain_sf"/>
</dbReference>
<dbReference type="AlphaFoldDB" id="A0A0F2MK87"/>
<organism evidence="7 8">
    <name type="scientific">Sporothrix schenckii 1099-18</name>
    <dbReference type="NCBI Taxonomy" id="1397361"/>
    <lineage>
        <taxon>Eukaryota</taxon>
        <taxon>Fungi</taxon>
        <taxon>Dikarya</taxon>
        <taxon>Ascomycota</taxon>
        <taxon>Pezizomycotina</taxon>
        <taxon>Sordariomycetes</taxon>
        <taxon>Sordariomycetidae</taxon>
        <taxon>Ophiostomatales</taxon>
        <taxon>Ophiostomataceae</taxon>
        <taxon>Sporothrix</taxon>
    </lineage>
</organism>
<evidence type="ECO:0000259" key="6">
    <source>
        <dbReference type="Pfam" id="PF24883"/>
    </source>
</evidence>
<dbReference type="GeneID" id="27667870"/>
<dbReference type="Pfam" id="PF24883">
    <property type="entry name" value="NPHP3_N"/>
    <property type="match status" value="1"/>
</dbReference>
<dbReference type="VEuPathDB" id="FungiDB:SPSK_05884"/>
<feature type="region of interest" description="Disordered" evidence="3">
    <location>
        <begin position="77"/>
        <end position="96"/>
    </location>
</feature>
<dbReference type="Gene3D" id="1.25.40.20">
    <property type="entry name" value="Ankyrin repeat-containing domain"/>
    <property type="match status" value="2"/>
</dbReference>
<dbReference type="Pfam" id="PF17100">
    <property type="entry name" value="NACHT_N"/>
    <property type="match status" value="1"/>
</dbReference>
<dbReference type="InterPro" id="IPR056884">
    <property type="entry name" value="NPHP3-like_N"/>
</dbReference>
<dbReference type="InterPro" id="IPR002110">
    <property type="entry name" value="Ankyrin_rpt"/>
</dbReference>
<evidence type="ECO:0000313" key="8">
    <source>
        <dbReference type="Proteomes" id="UP000033710"/>
    </source>
</evidence>
<dbReference type="RefSeq" id="XP_016592698.1">
    <property type="nucleotide sequence ID" value="XM_016732593.1"/>
</dbReference>
<gene>
    <name evidence="7" type="ORF">SPSK_05884</name>
</gene>
<feature type="repeat" description="ANK" evidence="2">
    <location>
        <begin position="969"/>
        <end position="1001"/>
    </location>
</feature>
<reference evidence="7 8" key="2">
    <citation type="journal article" date="2015" name="Eukaryot. Cell">
        <title>Asexual propagation of a virulent clone complex in a human and feline outbreak of sporotrichosis.</title>
        <authorList>
            <person name="Teixeira Mde M."/>
            <person name="Rodrigues A.M."/>
            <person name="Tsui C.K."/>
            <person name="de Almeida L.G."/>
            <person name="Van Diepeningen A.D."/>
            <person name="van den Ende B.G."/>
            <person name="Fernandes G.F."/>
            <person name="Kano R."/>
            <person name="Hamelin R.C."/>
            <person name="Lopes-Bezerra L.M."/>
            <person name="Vasconcelos A.T."/>
            <person name="de Hoog S."/>
            <person name="de Camargo Z.P."/>
            <person name="Felipe M.S."/>
        </authorList>
    </citation>
    <scope>NUCLEOTIDE SEQUENCE [LARGE SCALE GENOMIC DNA]</scope>
    <source>
        <strain evidence="7 8">1099-18</strain>
    </source>
</reference>
<feature type="compositionally biased region" description="Polar residues" evidence="3">
    <location>
        <begin position="1"/>
        <end position="19"/>
    </location>
</feature>
<dbReference type="PANTHER" id="PTHR10039">
    <property type="entry name" value="AMELOGENIN"/>
    <property type="match status" value="1"/>
</dbReference>
<evidence type="ECO:0000256" key="1">
    <source>
        <dbReference type="ARBA" id="ARBA00022737"/>
    </source>
</evidence>
<dbReference type="SMART" id="SM00248">
    <property type="entry name" value="ANK"/>
    <property type="match status" value="6"/>
</dbReference>
<dbReference type="OrthoDB" id="163438at2759"/>
<accession>A0A0F2MK87</accession>
<dbReference type="InterPro" id="IPR027417">
    <property type="entry name" value="P-loop_NTPase"/>
</dbReference>
<dbReference type="Pfam" id="PF23239">
    <property type="entry name" value="DUF7069"/>
    <property type="match status" value="1"/>
</dbReference>
<keyword evidence="1" id="KW-0677">Repeat</keyword>
<dbReference type="PRINTS" id="PR01415">
    <property type="entry name" value="ANKYRIN"/>
</dbReference>
<dbReference type="Gene3D" id="3.40.50.300">
    <property type="entry name" value="P-loop containing nucleotide triphosphate hydrolases"/>
    <property type="match status" value="1"/>
</dbReference>
<evidence type="ECO:0000313" key="7">
    <source>
        <dbReference type="EMBL" id="KJR90022.1"/>
    </source>
</evidence>
<feature type="domain" description="DUF7069" evidence="5">
    <location>
        <begin position="563"/>
        <end position="632"/>
    </location>
</feature>
<dbReference type="EMBL" id="AXCR01000001">
    <property type="protein sequence ID" value="KJR90022.1"/>
    <property type="molecule type" value="Genomic_DNA"/>
</dbReference>
<feature type="repeat" description="ANK" evidence="2">
    <location>
        <begin position="1002"/>
        <end position="1027"/>
    </location>
</feature>
<keyword evidence="2" id="KW-0040">ANK repeat</keyword>
<feature type="repeat" description="ANK" evidence="2">
    <location>
        <begin position="935"/>
        <end position="968"/>
    </location>
</feature>
<evidence type="ECO:0000256" key="2">
    <source>
        <dbReference type="PROSITE-ProRule" id="PRU00023"/>
    </source>
</evidence>
<name>A0A0F2MK87_SPOSC</name>
<feature type="domain" description="NWD NACHT-NTPase N-terminal" evidence="4">
    <location>
        <begin position="41"/>
        <end position="278"/>
    </location>
</feature>
<dbReference type="InterPro" id="IPR055497">
    <property type="entry name" value="DUF7069"/>
</dbReference>
<feature type="repeat" description="ANK" evidence="2">
    <location>
        <begin position="836"/>
        <end position="868"/>
    </location>
</feature>
<feature type="compositionally biased region" description="Basic and acidic residues" evidence="3">
    <location>
        <begin position="25"/>
        <end position="37"/>
    </location>
</feature>
<dbReference type="PANTHER" id="PTHR10039:SF5">
    <property type="entry name" value="NACHT DOMAIN-CONTAINING PROTEIN"/>
    <property type="match status" value="1"/>
</dbReference>
<feature type="repeat" description="ANK" evidence="2">
    <location>
        <begin position="902"/>
        <end position="934"/>
    </location>
</feature>
<dbReference type="Pfam" id="PF12796">
    <property type="entry name" value="Ank_2"/>
    <property type="match status" value="2"/>
</dbReference>
<dbReference type="Proteomes" id="UP000033710">
    <property type="component" value="Unassembled WGS sequence"/>
</dbReference>
<sequence>MASSSNRMQTSSAKGNNYIQHKHAKDGLASRVEHQESPAKQSLWYRAYDALRKTKTQLVEDYEKLLAEEEQTANLSLNNGAPAQPKPLHDVTFGPDSQSRQAQLNTVIEQGLRRVEERKAKYTIAGHEFVLRDQVAQAAKWMLWAKDWVGNAVQASPQASIAWAGVCLILPLLTNPTTAAEARRDGFTDVTARMRYYVALEPLLRRLGQNTLVAETVMSETNGHLIDLYQLILEFQLCSVLRFYQSHAKTYVHDMFSSKDWKQMTLDIKAREEAVNKDLSQINELATRQELELLNKTSADALKGMEGFLSVSTQQLAVLQEQLAIQQDTVRQQLSNEQMKCLQLFCLTENDHDATYDWYKDRVEDRIKGTCQWFLQHAHFQRWLAQESGPLLVSADPGCGKSVLAKYLIDTGLAQQPGTICYFFFKDQDQNTARQALCAVLHQLFSQKPTLIQHAMELFKKQGSALTQSDKSLWTILGDAVRDPHAGSVTIVLDALDECAESEFKDLIRNMESLFRLTQSAKNTKLKFLLTIRPYEKLINEFSDLLDAFPQIRIPGEDKSETINQEVNLVIQYRVEQLARKQRLSDKIKSSLEKRLLEIEHRTYLWVYLVFDYLETGFKKTLKGVQAAFQTLPKSVDQAYERILNKSRDDPMVKKVLSILLVASRPLTLAEMNVTTKIIGQGQSFRDLEFEEEADFKSRLRTWCGLFISIHHGKVYFLHQTARAFLIESSSTAASPELRWHHSITTRHAHTVLAEICVFYLNMFHSEERESPSHDVRHGALLRYSAENWAVHLNKAEIESNSAMVTLALGLCDTDLTSNSVWFNIYAETKPWNTLTSYTTLLLASHFGLTYVVKLLLDKGADIDAKTKTGTTAILFAASNGHEAVVRLLIDNGADIESKDNNGLTVLSRAAAWGHEAIVRLLLEKDVDTESKDIDGVTALSYTTLWRGNEAIVQLLLDKGVDINAKNNRGLTALSFASMRGYEAVVRLLLDNGADVKAKDNDGMTAMMFAVKNGHAAIIELLELYGV</sequence>
<feature type="region of interest" description="Disordered" evidence="3">
    <location>
        <begin position="1"/>
        <end position="37"/>
    </location>
</feature>
<protein>
    <submittedName>
        <fullName evidence="7">Ankyrin repeat protein</fullName>
    </submittedName>
</protein>
<dbReference type="PROSITE" id="PS50297">
    <property type="entry name" value="ANK_REP_REGION"/>
    <property type="match status" value="6"/>
</dbReference>
<comment type="caution">
    <text evidence="7">The sequence shown here is derived from an EMBL/GenBank/DDBJ whole genome shotgun (WGS) entry which is preliminary data.</text>
</comment>
<evidence type="ECO:0000259" key="5">
    <source>
        <dbReference type="Pfam" id="PF23239"/>
    </source>
</evidence>
<feature type="repeat" description="ANK" evidence="2">
    <location>
        <begin position="869"/>
        <end position="901"/>
    </location>
</feature>